<evidence type="ECO:0000313" key="1">
    <source>
        <dbReference type="EMBL" id="KON92550.1"/>
    </source>
</evidence>
<name>A0A0M0GRI3_9BACI</name>
<comment type="caution">
    <text evidence="1">The sequence shown here is derived from an EMBL/GenBank/DDBJ whole genome shotgun (WGS) entry which is preliminary data.</text>
</comment>
<evidence type="ECO:0000313" key="2">
    <source>
        <dbReference type="Proteomes" id="UP000037405"/>
    </source>
</evidence>
<reference evidence="2" key="1">
    <citation type="submission" date="2015-07" db="EMBL/GenBank/DDBJ databases">
        <title>Fjat-14235 jcm11544.</title>
        <authorList>
            <person name="Liu B."/>
            <person name="Wang J."/>
            <person name="Zhu Y."/>
            <person name="Liu G."/>
            <person name="Chen Q."/>
            <person name="Chen Z."/>
            <person name="Lan J."/>
            <person name="Che J."/>
            <person name="Ge C."/>
            <person name="Shi H."/>
            <person name="Pan Z."/>
            <person name="Liu X."/>
        </authorList>
    </citation>
    <scope>NUCLEOTIDE SEQUENCE [LARGE SCALE GENOMIC DNA]</scope>
    <source>
        <strain evidence="2">JCM 11544</strain>
    </source>
</reference>
<proteinExistence type="predicted"/>
<accession>A0A0M0GRI3</accession>
<protein>
    <submittedName>
        <fullName evidence="1">Uncharacterized protein</fullName>
    </submittedName>
</protein>
<dbReference type="EMBL" id="LGUE01000001">
    <property type="protein sequence ID" value="KON92550.1"/>
    <property type="molecule type" value="Genomic_DNA"/>
</dbReference>
<organism evidence="1 2">
    <name type="scientific">Rossellomorea marisflavi</name>
    <dbReference type="NCBI Taxonomy" id="189381"/>
    <lineage>
        <taxon>Bacteria</taxon>
        <taxon>Bacillati</taxon>
        <taxon>Bacillota</taxon>
        <taxon>Bacilli</taxon>
        <taxon>Bacillales</taxon>
        <taxon>Bacillaceae</taxon>
        <taxon>Rossellomorea</taxon>
    </lineage>
</organism>
<keyword evidence="2" id="KW-1185">Reference proteome</keyword>
<sequence>MKTSVILAGESLQCIIHSREDMVAVRNSRLATDWFPNFRYSFASPKSVLERKGLDSYGKRGMIETPQE</sequence>
<dbReference type="Proteomes" id="UP000037405">
    <property type="component" value="Unassembled WGS sequence"/>
</dbReference>
<gene>
    <name evidence="1" type="ORF">AF331_08955</name>
</gene>
<dbReference type="AlphaFoldDB" id="A0A0M0GRI3"/>
<dbReference type="PATRIC" id="fig|189381.12.peg.1973"/>